<comment type="pathway">
    <text evidence="1 9">Amino-acid biosynthesis; L-tryptophan biosynthesis; L-tryptophan from chorismate: step 2/5.</text>
</comment>
<keyword evidence="4 9" id="KW-0808">Transferase</keyword>
<dbReference type="GO" id="GO:0000287">
    <property type="term" value="F:magnesium ion binding"/>
    <property type="evidence" value="ECO:0007669"/>
    <property type="project" value="UniProtKB-UniRule"/>
</dbReference>
<dbReference type="UniPathway" id="UPA00035">
    <property type="reaction ID" value="UER00041"/>
</dbReference>
<dbReference type="GO" id="GO:0004048">
    <property type="term" value="F:anthranilate phosphoribosyltransferase activity"/>
    <property type="evidence" value="ECO:0007669"/>
    <property type="project" value="UniProtKB-UniRule"/>
</dbReference>
<keyword evidence="3 9" id="KW-0328">Glycosyltransferase</keyword>
<keyword evidence="9" id="KW-0479">Metal-binding</keyword>
<keyword evidence="13" id="KW-1185">Reference proteome</keyword>
<keyword evidence="5 9" id="KW-0822">Tryptophan biosynthesis</keyword>
<comment type="caution">
    <text evidence="12">The sequence shown here is derived from an EMBL/GenBank/DDBJ whole genome shotgun (WGS) entry which is preliminary data.</text>
</comment>
<comment type="catalytic activity">
    <reaction evidence="7 9">
        <text>N-(5-phospho-beta-D-ribosyl)anthranilate + diphosphate = 5-phospho-alpha-D-ribose 1-diphosphate + anthranilate</text>
        <dbReference type="Rhea" id="RHEA:11768"/>
        <dbReference type="ChEBI" id="CHEBI:16567"/>
        <dbReference type="ChEBI" id="CHEBI:18277"/>
        <dbReference type="ChEBI" id="CHEBI:33019"/>
        <dbReference type="ChEBI" id="CHEBI:58017"/>
        <dbReference type="EC" id="2.4.2.18"/>
    </reaction>
</comment>
<evidence type="ECO:0000256" key="6">
    <source>
        <dbReference type="ARBA" id="ARBA00023141"/>
    </source>
</evidence>
<name>A0A5C4TFW8_9BACL</name>
<feature type="binding site" evidence="9">
    <location>
        <begin position="108"/>
        <end position="111"/>
    </location>
    <ligand>
        <name>5-phospho-alpha-D-ribose 1-diphosphate</name>
        <dbReference type="ChEBI" id="CHEBI:58017"/>
    </ligand>
</feature>
<keyword evidence="9" id="KW-0460">Magnesium</keyword>
<gene>
    <name evidence="9 12" type="primary">trpD</name>
    <name evidence="12" type="ORF">FE784_05795</name>
</gene>
<comment type="function">
    <text evidence="9">Catalyzes the transfer of the phosphoribosyl group of 5-phosphorylribose-1-pyrophosphate (PRPP) to anthranilate to yield N-(5'-phosphoribosyl)-anthranilate (PRA).</text>
</comment>
<feature type="binding site" evidence="9">
    <location>
        <position position="138"/>
    </location>
    <ligand>
        <name>5-phospho-alpha-D-ribose 1-diphosphate</name>
        <dbReference type="ChEBI" id="CHEBI:58017"/>
    </ligand>
</feature>
<evidence type="ECO:0000256" key="4">
    <source>
        <dbReference type="ARBA" id="ARBA00022679"/>
    </source>
</evidence>
<dbReference type="GO" id="GO:0005829">
    <property type="term" value="C:cytosol"/>
    <property type="evidence" value="ECO:0007669"/>
    <property type="project" value="TreeGrafter"/>
</dbReference>
<feature type="binding site" evidence="9">
    <location>
        <position position="243"/>
    </location>
    <ligand>
        <name>Mg(2+)</name>
        <dbReference type="ChEBI" id="CHEBI:18420"/>
        <label>2</label>
    </ligand>
</feature>
<dbReference type="PANTHER" id="PTHR43285:SF2">
    <property type="entry name" value="ANTHRANILATE PHOSPHORIBOSYLTRANSFERASE"/>
    <property type="match status" value="1"/>
</dbReference>
<feature type="binding site" evidence="9">
    <location>
        <position position="244"/>
    </location>
    <ligand>
        <name>Mg(2+)</name>
        <dbReference type="ChEBI" id="CHEBI:18420"/>
        <label>1</label>
    </ligand>
</feature>
<evidence type="ECO:0000259" key="11">
    <source>
        <dbReference type="Pfam" id="PF02885"/>
    </source>
</evidence>
<dbReference type="InterPro" id="IPR036320">
    <property type="entry name" value="Glycosyl_Trfase_fam3_N_dom_sf"/>
</dbReference>
<dbReference type="SUPFAM" id="SSF47648">
    <property type="entry name" value="Nucleoside phosphorylase/phosphoribosyltransferase N-terminal domain"/>
    <property type="match status" value="1"/>
</dbReference>
<dbReference type="NCBIfam" id="TIGR01245">
    <property type="entry name" value="trpD"/>
    <property type="match status" value="1"/>
</dbReference>
<protein>
    <recommendedName>
        <fullName evidence="9">Anthranilate phosphoribosyltransferase</fullName>
        <ecNumber evidence="9">2.4.2.18</ecNumber>
    </recommendedName>
</protein>
<feature type="binding site" evidence="9">
    <location>
        <position position="244"/>
    </location>
    <ligand>
        <name>Mg(2+)</name>
        <dbReference type="ChEBI" id="CHEBI:18420"/>
        <label>2</label>
    </ligand>
</feature>
<keyword evidence="2 9" id="KW-0028">Amino-acid biosynthesis</keyword>
<feature type="binding site" evidence="9">
    <location>
        <position position="98"/>
    </location>
    <ligand>
        <name>5-phospho-alpha-D-ribose 1-diphosphate</name>
        <dbReference type="ChEBI" id="CHEBI:58017"/>
    </ligand>
</feature>
<proteinExistence type="inferred from homology"/>
<evidence type="ECO:0000256" key="9">
    <source>
        <dbReference type="HAMAP-Rule" id="MF_00211"/>
    </source>
</evidence>
<comment type="cofactor">
    <cofactor evidence="9">
        <name>Mg(2+)</name>
        <dbReference type="ChEBI" id="CHEBI:18420"/>
    </cofactor>
    <text evidence="9">Binds 2 magnesium ions per monomer.</text>
</comment>
<feature type="binding site" evidence="9">
    <location>
        <position position="110"/>
    </location>
    <ligand>
        <name>Mg(2+)</name>
        <dbReference type="ChEBI" id="CHEBI:18420"/>
        <label>1</label>
    </ligand>
</feature>
<evidence type="ECO:0000256" key="1">
    <source>
        <dbReference type="ARBA" id="ARBA00004907"/>
    </source>
</evidence>
<evidence type="ECO:0000256" key="3">
    <source>
        <dbReference type="ARBA" id="ARBA00022676"/>
    </source>
</evidence>
<dbReference type="Gene3D" id="1.20.970.10">
    <property type="entry name" value="Transferase, Pyrimidine Nucleoside Phosphorylase, Chain C"/>
    <property type="match status" value="1"/>
</dbReference>
<keyword evidence="6 9" id="KW-0057">Aromatic amino acid biosynthesis</keyword>
<evidence type="ECO:0000259" key="10">
    <source>
        <dbReference type="Pfam" id="PF00591"/>
    </source>
</evidence>
<dbReference type="FunFam" id="3.40.1030.10:FF:000002">
    <property type="entry name" value="Anthranilate phosphoribosyltransferase"/>
    <property type="match status" value="1"/>
</dbReference>
<dbReference type="OrthoDB" id="9806430at2"/>
<dbReference type="PANTHER" id="PTHR43285">
    <property type="entry name" value="ANTHRANILATE PHOSPHORIBOSYLTRANSFERASE"/>
    <property type="match status" value="1"/>
</dbReference>
<evidence type="ECO:0000256" key="2">
    <source>
        <dbReference type="ARBA" id="ARBA00022605"/>
    </source>
</evidence>
<dbReference type="EMBL" id="VDCQ01000005">
    <property type="protein sequence ID" value="TNJ67467.1"/>
    <property type="molecule type" value="Genomic_DNA"/>
</dbReference>
<feature type="binding site" evidence="9">
    <location>
        <begin position="101"/>
        <end position="102"/>
    </location>
    <ligand>
        <name>5-phospho-alpha-D-ribose 1-diphosphate</name>
        <dbReference type="ChEBI" id="CHEBI:58017"/>
    </ligand>
</feature>
<feature type="binding site" evidence="9">
    <location>
        <position position="98"/>
    </location>
    <ligand>
        <name>anthranilate</name>
        <dbReference type="ChEBI" id="CHEBI:16567"/>
        <label>1</label>
    </ligand>
</feature>
<dbReference type="AlphaFoldDB" id="A0A5C4TFW8"/>
<feature type="binding site" evidence="9">
    <location>
        <position position="106"/>
    </location>
    <ligand>
        <name>5-phospho-alpha-D-ribose 1-diphosphate</name>
        <dbReference type="ChEBI" id="CHEBI:58017"/>
    </ligand>
</feature>
<comment type="similarity">
    <text evidence="9">Belongs to the anthranilate phosphoribosyltransferase family.</text>
</comment>
<feature type="domain" description="Glycosyl transferase family 3 N-terminal" evidence="11">
    <location>
        <begin position="21"/>
        <end position="82"/>
    </location>
</feature>
<reference evidence="12 13" key="1">
    <citation type="submission" date="2019-05" db="EMBL/GenBank/DDBJ databases">
        <title>We sequenced the genome of Paenibacillus hemerocallicola KCTC 33185 for further insight into its adaptation and study the phylogeny of Paenibacillus.</title>
        <authorList>
            <person name="Narsing Rao M.P."/>
        </authorList>
    </citation>
    <scope>NUCLEOTIDE SEQUENCE [LARGE SCALE GENOMIC DNA]</scope>
    <source>
        <strain evidence="12 13">KCTC 33185</strain>
    </source>
</reference>
<feature type="domain" description="Glycosyl transferase family 3" evidence="10">
    <location>
        <begin position="91"/>
        <end position="342"/>
    </location>
</feature>
<evidence type="ECO:0000256" key="5">
    <source>
        <dbReference type="ARBA" id="ARBA00022822"/>
    </source>
</evidence>
<dbReference type="InterPro" id="IPR017459">
    <property type="entry name" value="Glycosyl_Trfase_fam3_N_dom"/>
</dbReference>
<dbReference type="GO" id="GO:0000162">
    <property type="term" value="P:L-tryptophan biosynthetic process"/>
    <property type="evidence" value="ECO:0007669"/>
    <property type="project" value="UniProtKB-UniRule"/>
</dbReference>
<organism evidence="12 13">
    <name type="scientific">Paenibacillus hemerocallicola</name>
    <dbReference type="NCBI Taxonomy" id="1172614"/>
    <lineage>
        <taxon>Bacteria</taxon>
        <taxon>Bacillati</taxon>
        <taxon>Bacillota</taxon>
        <taxon>Bacilli</taxon>
        <taxon>Bacillales</taxon>
        <taxon>Paenibacillaceae</taxon>
        <taxon>Paenibacillus</taxon>
    </lineage>
</organism>
<dbReference type="Proteomes" id="UP000307943">
    <property type="component" value="Unassembled WGS sequence"/>
</dbReference>
<dbReference type="EC" id="2.4.2.18" evidence="9"/>
<dbReference type="HAMAP" id="MF_00211">
    <property type="entry name" value="TrpD"/>
    <property type="match status" value="1"/>
</dbReference>
<dbReference type="Pfam" id="PF02885">
    <property type="entry name" value="Glycos_trans_3N"/>
    <property type="match status" value="1"/>
</dbReference>
<feature type="binding site" evidence="9">
    <location>
        <begin position="126"/>
        <end position="134"/>
    </location>
    <ligand>
        <name>5-phospho-alpha-D-ribose 1-diphosphate</name>
        <dbReference type="ChEBI" id="CHEBI:58017"/>
    </ligand>
</feature>
<comment type="similarity">
    <text evidence="8">In the C-terminal section; belongs to the anthranilate phosphoribosyltransferase family.</text>
</comment>
<evidence type="ECO:0000313" key="13">
    <source>
        <dbReference type="Proteomes" id="UP000307943"/>
    </source>
</evidence>
<evidence type="ECO:0000256" key="7">
    <source>
        <dbReference type="ARBA" id="ARBA00052328"/>
    </source>
</evidence>
<evidence type="ECO:0000313" key="12">
    <source>
        <dbReference type="EMBL" id="TNJ67467.1"/>
    </source>
</evidence>
<comment type="subunit">
    <text evidence="9">Homodimer.</text>
</comment>
<evidence type="ECO:0000256" key="8">
    <source>
        <dbReference type="ARBA" id="ARBA00061188"/>
    </source>
</evidence>
<dbReference type="Gene3D" id="3.40.1030.10">
    <property type="entry name" value="Nucleoside phosphorylase/phosphoribosyltransferase catalytic domain"/>
    <property type="match status" value="1"/>
</dbReference>
<dbReference type="Pfam" id="PF00591">
    <property type="entry name" value="Glycos_transf_3"/>
    <property type="match status" value="1"/>
</dbReference>
<comment type="caution">
    <text evidence="9">Lacks conserved residue(s) required for the propagation of feature annotation.</text>
</comment>
<dbReference type="SUPFAM" id="SSF52418">
    <property type="entry name" value="Nucleoside phosphorylase/phosphoribosyltransferase catalytic domain"/>
    <property type="match status" value="1"/>
</dbReference>
<feature type="binding site" evidence="9">
    <location>
        <position position="129"/>
    </location>
    <ligand>
        <name>anthranilate</name>
        <dbReference type="ChEBI" id="CHEBI:16567"/>
        <label>1</label>
    </ligand>
</feature>
<dbReference type="InterPro" id="IPR000312">
    <property type="entry name" value="Glycosyl_Trfase_fam3"/>
</dbReference>
<dbReference type="InterPro" id="IPR035902">
    <property type="entry name" value="Nuc_phospho_transferase"/>
</dbReference>
<feature type="binding site" evidence="9">
    <location>
        <position position="184"/>
    </location>
    <ligand>
        <name>anthranilate</name>
        <dbReference type="ChEBI" id="CHEBI:16567"/>
        <label>2</label>
    </ligand>
</feature>
<sequence>MKLRLTEYGEGTNVTYGISIQQAIAKVVGGAHLTRDEAKAAMNVIMEGEATPAQIGSLITALRMKGETAEEIGGFAETMRGKANAVRSERSNLLDTCGTGGDGADTFNISTASAIVAAGGGIRVAKHGNRAMSSKSGSADVLEALGVHIGLNAEEASDCLERIGICFMFAQSHHPSMKYAAVPRKEIGIRTVFNLLGPLTNPAGADRQLLGIFDRNRTELIAEVLASLGIKRGLVVASYDGLDEISISAVTKVTELKDGEIETFDISPDDLGLRAYPMSDVVGGDAKTNAEIIRSVLGGAAGACRDIILANAGACFYVTGHCSTLQEGVKLAGAVIDSGKAAEKLEQLVQVTGELSHVSR</sequence>
<dbReference type="InterPro" id="IPR005940">
    <property type="entry name" value="Anthranilate_Pribosyl_Tfrase"/>
</dbReference>
<accession>A0A5C4TFW8</accession>